<proteinExistence type="predicted"/>
<dbReference type="GO" id="GO:0030248">
    <property type="term" value="F:cellulose binding"/>
    <property type="evidence" value="ECO:0007669"/>
    <property type="project" value="InterPro"/>
</dbReference>
<evidence type="ECO:0000256" key="1">
    <source>
        <dbReference type="ARBA" id="ARBA00022729"/>
    </source>
</evidence>
<keyword evidence="4" id="KW-1185">Reference proteome</keyword>
<sequence>MCYLKTGVGEKRHLTGAVSSTVKNPKPLCSTPQWGTCGSASTGATCCPDDSYCQPWNAGFFQCAPKPGKCSRLVTGVDFYGEDLAQVFGVGPWDRRAT</sequence>
<dbReference type="Proteomes" id="UP001209570">
    <property type="component" value="Unassembled WGS sequence"/>
</dbReference>
<dbReference type="GO" id="GO:0005975">
    <property type="term" value="P:carbohydrate metabolic process"/>
    <property type="evidence" value="ECO:0007669"/>
    <property type="project" value="InterPro"/>
</dbReference>
<dbReference type="EMBL" id="JAKCXM010008613">
    <property type="protein sequence ID" value="KAJ0388573.1"/>
    <property type="molecule type" value="Genomic_DNA"/>
</dbReference>
<accession>A0AAD5L3W9</accession>
<evidence type="ECO:0000313" key="3">
    <source>
        <dbReference type="EMBL" id="KAJ0388573.1"/>
    </source>
</evidence>
<reference evidence="3" key="1">
    <citation type="submission" date="2021-12" db="EMBL/GenBank/DDBJ databases">
        <title>Prjna785345.</title>
        <authorList>
            <person name="Rujirawat T."/>
            <person name="Krajaejun T."/>
        </authorList>
    </citation>
    <scope>NUCLEOTIDE SEQUENCE</scope>
    <source>
        <strain evidence="3">Pi057C3</strain>
    </source>
</reference>
<dbReference type="GO" id="GO:0005576">
    <property type="term" value="C:extracellular region"/>
    <property type="evidence" value="ECO:0007669"/>
    <property type="project" value="InterPro"/>
</dbReference>
<dbReference type="SMART" id="SM00236">
    <property type="entry name" value="fCBD"/>
    <property type="match status" value="1"/>
</dbReference>
<evidence type="ECO:0000313" key="4">
    <source>
        <dbReference type="Proteomes" id="UP001209570"/>
    </source>
</evidence>
<organism evidence="3 4">
    <name type="scientific">Pythium insidiosum</name>
    <name type="common">Pythiosis disease agent</name>
    <dbReference type="NCBI Taxonomy" id="114742"/>
    <lineage>
        <taxon>Eukaryota</taxon>
        <taxon>Sar</taxon>
        <taxon>Stramenopiles</taxon>
        <taxon>Oomycota</taxon>
        <taxon>Peronosporomycetes</taxon>
        <taxon>Pythiales</taxon>
        <taxon>Pythiaceae</taxon>
        <taxon>Pythium</taxon>
    </lineage>
</organism>
<feature type="domain" description="CBM1" evidence="2">
    <location>
        <begin position="32"/>
        <end position="64"/>
    </location>
</feature>
<keyword evidence="1" id="KW-0732">Signal</keyword>
<name>A0AAD5L3W9_PYTIN</name>
<comment type="caution">
    <text evidence="3">The sequence shown here is derived from an EMBL/GenBank/DDBJ whole genome shotgun (WGS) entry which is preliminary data.</text>
</comment>
<gene>
    <name evidence="3" type="ORF">P43SY_012104</name>
</gene>
<protein>
    <recommendedName>
        <fullName evidence="2">CBM1 domain-containing protein</fullName>
    </recommendedName>
</protein>
<dbReference type="AlphaFoldDB" id="A0AAD5L3W9"/>
<dbReference type="InterPro" id="IPR000254">
    <property type="entry name" value="CBD"/>
</dbReference>
<evidence type="ECO:0000259" key="2">
    <source>
        <dbReference type="SMART" id="SM00236"/>
    </source>
</evidence>